<dbReference type="Proteomes" id="UP000475214">
    <property type="component" value="Unassembled WGS sequence"/>
</dbReference>
<dbReference type="Pfam" id="PF07729">
    <property type="entry name" value="FCD"/>
    <property type="match status" value="1"/>
</dbReference>
<dbReference type="InterPro" id="IPR008920">
    <property type="entry name" value="TF_FadR/GntR_C"/>
</dbReference>
<dbReference type="Gene3D" id="1.10.10.10">
    <property type="entry name" value="Winged helix-like DNA-binding domain superfamily/Winged helix DNA-binding domain"/>
    <property type="match status" value="1"/>
</dbReference>
<keyword evidence="2" id="KW-0238">DNA-binding</keyword>
<dbReference type="InterPro" id="IPR000524">
    <property type="entry name" value="Tscrpt_reg_HTH_GntR"/>
</dbReference>
<keyword evidence="3" id="KW-0804">Transcription</keyword>
<gene>
    <name evidence="5" type="ORF">G1H10_06995</name>
</gene>
<dbReference type="Pfam" id="PF00392">
    <property type="entry name" value="GntR"/>
    <property type="match status" value="1"/>
</dbReference>
<sequence length="239" mass="26233">MCLCRTCGTIERVSQQGSFTLAPSSLTDALYESLRKRIINGEIPAGEKLTEQRIANEYNVARPTAKACLERLTALGLLRRSAHKTAVVPELDQDEIRDLFFSRRTVESAAVSVLAENKSIPADAAQAQAAVETAARDKVFENQVEADIAFHSALVAGIGSRRLSRMHELIMGEVHLTMGQFQAHRTTSPNTVAEEHAAILESIEAGDPEQARERIGHHLEQAQNRLLARLEAKSSETPK</sequence>
<evidence type="ECO:0000313" key="5">
    <source>
        <dbReference type="EMBL" id="NED99912.1"/>
    </source>
</evidence>
<evidence type="ECO:0000256" key="3">
    <source>
        <dbReference type="ARBA" id="ARBA00023163"/>
    </source>
</evidence>
<organism evidence="5 6">
    <name type="scientific">Phytoactinopolyspora halotolerans</name>
    <dbReference type="NCBI Taxonomy" id="1981512"/>
    <lineage>
        <taxon>Bacteria</taxon>
        <taxon>Bacillati</taxon>
        <taxon>Actinomycetota</taxon>
        <taxon>Actinomycetes</taxon>
        <taxon>Jiangellales</taxon>
        <taxon>Jiangellaceae</taxon>
        <taxon>Phytoactinopolyspora</taxon>
    </lineage>
</organism>
<dbReference type="SUPFAM" id="SSF48008">
    <property type="entry name" value="GntR ligand-binding domain-like"/>
    <property type="match status" value="1"/>
</dbReference>
<dbReference type="SUPFAM" id="SSF46785">
    <property type="entry name" value="Winged helix' DNA-binding domain"/>
    <property type="match status" value="1"/>
</dbReference>
<evidence type="ECO:0000313" key="6">
    <source>
        <dbReference type="Proteomes" id="UP000475214"/>
    </source>
</evidence>
<dbReference type="SMART" id="SM00345">
    <property type="entry name" value="HTH_GNTR"/>
    <property type="match status" value="1"/>
</dbReference>
<dbReference type="PROSITE" id="PS50949">
    <property type="entry name" value="HTH_GNTR"/>
    <property type="match status" value="1"/>
</dbReference>
<dbReference type="PANTHER" id="PTHR43537:SF5">
    <property type="entry name" value="UXU OPERON TRANSCRIPTIONAL REGULATOR"/>
    <property type="match status" value="1"/>
</dbReference>
<evidence type="ECO:0000256" key="1">
    <source>
        <dbReference type="ARBA" id="ARBA00023015"/>
    </source>
</evidence>
<proteinExistence type="predicted"/>
<dbReference type="SMART" id="SM00895">
    <property type="entry name" value="FCD"/>
    <property type="match status" value="1"/>
</dbReference>
<dbReference type="InterPro" id="IPR011711">
    <property type="entry name" value="GntR_C"/>
</dbReference>
<name>A0A6L9S4I6_9ACTN</name>
<dbReference type="EMBL" id="JAAGOA010000004">
    <property type="protein sequence ID" value="NED99912.1"/>
    <property type="molecule type" value="Genomic_DNA"/>
</dbReference>
<dbReference type="GO" id="GO:0003677">
    <property type="term" value="F:DNA binding"/>
    <property type="evidence" value="ECO:0007669"/>
    <property type="project" value="UniProtKB-KW"/>
</dbReference>
<evidence type="ECO:0000259" key="4">
    <source>
        <dbReference type="PROSITE" id="PS50949"/>
    </source>
</evidence>
<protein>
    <submittedName>
        <fullName evidence="5">GntR family transcriptional regulator</fullName>
    </submittedName>
</protein>
<reference evidence="5 6" key="1">
    <citation type="submission" date="2020-02" db="EMBL/GenBank/DDBJ databases">
        <authorList>
            <person name="Li X.-J."/>
            <person name="Han X.-M."/>
        </authorList>
    </citation>
    <scope>NUCLEOTIDE SEQUENCE [LARGE SCALE GENOMIC DNA]</scope>
    <source>
        <strain evidence="5 6">CCTCC AB 2017055</strain>
    </source>
</reference>
<dbReference type="InterPro" id="IPR036390">
    <property type="entry name" value="WH_DNA-bd_sf"/>
</dbReference>
<dbReference type="PANTHER" id="PTHR43537">
    <property type="entry name" value="TRANSCRIPTIONAL REGULATOR, GNTR FAMILY"/>
    <property type="match status" value="1"/>
</dbReference>
<comment type="caution">
    <text evidence="5">The sequence shown here is derived from an EMBL/GenBank/DDBJ whole genome shotgun (WGS) entry which is preliminary data.</text>
</comment>
<dbReference type="AlphaFoldDB" id="A0A6L9S4I6"/>
<dbReference type="GO" id="GO:0003700">
    <property type="term" value="F:DNA-binding transcription factor activity"/>
    <property type="evidence" value="ECO:0007669"/>
    <property type="project" value="InterPro"/>
</dbReference>
<feature type="domain" description="HTH gntR-type" evidence="4">
    <location>
        <begin position="24"/>
        <end position="91"/>
    </location>
</feature>
<accession>A0A6L9S4I6</accession>
<evidence type="ECO:0000256" key="2">
    <source>
        <dbReference type="ARBA" id="ARBA00023125"/>
    </source>
</evidence>
<dbReference type="Gene3D" id="1.20.120.530">
    <property type="entry name" value="GntR ligand-binding domain-like"/>
    <property type="match status" value="1"/>
</dbReference>
<keyword evidence="6" id="KW-1185">Reference proteome</keyword>
<dbReference type="InterPro" id="IPR036388">
    <property type="entry name" value="WH-like_DNA-bd_sf"/>
</dbReference>
<keyword evidence="1" id="KW-0805">Transcription regulation</keyword>